<keyword evidence="2" id="KW-1185">Reference proteome</keyword>
<feature type="non-terminal residue" evidence="1">
    <location>
        <position position="96"/>
    </location>
</feature>
<dbReference type="HOGENOM" id="CLU_091791_2_0_1"/>
<protein>
    <submittedName>
        <fullName evidence="1">Uncharacterized protein</fullName>
    </submittedName>
</protein>
<reference evidence="2" key="2">
    <citation type="submission" date="2015-01" db="EMBL/GenBank/DDBJ databases">
        <title>Evolutionary Origins and Diversification of the Mycorrhizal Mutualists.</title>
        <authorList>
            <consortium name="DOE Joint Genome Institute"/>
            <consortium name="Mycorrhizal Genomics Consortium"/>
            <person name="Kohler A."/>
            <person name="Kuo A."/>
            <person name="Nagy L.G."/>
            <person name="Floudas D."/>
            <person name="Copeland A."/>
            <person name="Barry K.W."/>
            <person name="Cichocki N."/>
            <person name="Veneault-Fourrey C."/>
            <person name="LaButti K."/>
            <person name="Lindquist E.A."/>
            <person name="Lipzen A."/>
            <person name="Lundell T."/>
            <person name="Morin E."/>
            <person name="Murat C."/>
            <person name="Riley R."/>
            <person name="Ohm R."/>
            <person name="Sun H."/>
            <person name="Tunlid A."/>
            <person name="Henrissat B."/>
            <person name="Grigoriev I.V."/>
            <person name="Hibbett D.S."/>
            <person name="Martin F."/>
        </authorList>
    </citation>
    <scope>NUCLEOTIDE SEQUENCE [LARGE SCALE GENOMIC DNA]</scope>
    <source>
        <strain evidence="2">LaAM-08-1</strain>
    </source>
</reference>
<feature type="non-terminal residue" evidence="1">
    <location>
        <position position="1"/>
    </location>
</feature>
<dbReference type="Pfam" id="PF18758">
    <property type="entry name" value="KDZ"/>
    <property type="match status" value="1"/>
</dbReference>
<proteinExistence type="predicted"/>
<dbReference type="InterPro" id="IPR040521">
    <property type="entry name" value="KDZ"/>
</dbReference>
<organism evidence="1 2">
    <name type="scientific">Laccaria amethystina LaAM-08-1</name>
    <dbReference type="NCBI Taxonomy" id="1095629"/>
    <lineage>
        <taxon>Eukaryota</taxon>
        <taxon>Fungi</taxon>
        <taxon>Dikarya</taxon>
        <taxon>Basidiomycota</taxon>
        <taxon>Agaricomycotina</taxon>
        <taxon>Agaricomycetes</taxon>
        <taxon>Agaricomycetidae</taxon>
        <taxon>Agaricales</taxon>
        <taxon>Agaricineae</taxon>
        <taxon>Hydnangiaceae</taxon>
        <taxon>Laccaria</taxon>
    </lineage>
</organism>
<gene>
    <name evidence="1" type="ORF">K443DRAFT_42172</name>
</gene>
<evidence type="ECO:0000313" key="1">
    <source>
        <dbReference type="EMBL" id="KIJ89857.1"/>
    </source>
</evidence>
<dbReference type="OrthoDB" id="3251205at2759"/>
<reference evidence="1 2" key="1">
    <citation type="submission" date="2014-04" db="EMBL/GenBank/DDBJ databases">
        <authorList>
            <consortium name="DOE Joint Genome Institute"/>
            <person name="Kuo A."/>
            <person name="Kohler A."/>
            <person name="Nagy L.G."/>
            <person name="Floudas D."/>
            <person name="Copeland A."/>
            <person name="Barry K.W."/>
            <person name="Cichocki N."/>
            <person name="Veneault-Fourrey C."/>
            <person name="LaButti K."/>
            <person name="Lindquist E.A."/>
            <person name="Lipzen A."/>
            <person name="Lundell T."/>
            <person name="Morin E."/>
            <person name="Murat C."/>
            <person name="Sun H."/>
            <person name="Tunlid A."/>
            <person name="Henrissat B."/>
            <person name="Grigoriev I.V."/>
            <person name="Hibbett D.S."/>
            <person name="Martin F."/>
            <person name="Nordberg H.P."/>
            <person name="Cantor M.N."/>
            <person name="Hua S.X."/>
        </authorList>
    </citation>
    <scope>NUCLEOTIDE SEQUENCE [LARGE SCALE GENOMIC DNA]</scope>
    <source>
        <strain evidence="1 2">LaAM-08-1</strain>
    </source>
</reference>
<dbReference type="STRING" id="1095629.A0A0C9WZR3"/>
<sequence length="96" mass="10862">IGRRFETTLSNSPLGKKARENNHRCLVGAFHGHAHNHLCQSRFLATYVEGLGLEDLEGCERFFSKSNALAPGTRHASTFHRRQAISEYALFTDKFE</sequence>
<accession>A0A0C9WZR3</accession>
<name>A0A0C9WZR3_9AGAR</name>
<evidence type="ECO:0000313" key="2">
    <source>
        <dbReference type="Proteomes" id="UP000054477"/>
    </source>
</evidence>
<dbReference type="Proteomes" id="UP000054477">
    <property type="component" value="Unassembled WGS sequence"/>
</dbReference>
<dbReference type="AlphaFoldDB" id="A0A0C9WZR3"/>
<dbReference type="EMBL" id="KN839397">
    <property type="protein sequence ID" value="KIJ89857.1"/>
    <property type="molecule type" value="Genomic_DNA"/>
</dbReference>